<accession>A0A3L7JV09</accession>
<comment type="caution">
    <text evidence="2">The sequence shown here is derived from an EMBL/GenBank/DDBJ whole genome shotgun (WGS) entry which is preliminary data.</text>
</comment>
<keyword evidence="1" id="KW-0812">Transmembrane</keyword>
<dbReference type="Proteomes" id="UP000276770">
    <property type="component" value="Unassembled WGS sequence"/>
</dbReference>
<sequence>MNKKEFRKYLHHYISDNPVFTKKEEQKILKSIFNDSIHDKRNRGFRYPAAIIMVCLLFLLFLPESDYVFHLHHTLKAPASNHSRLQSADISDKLILEKAEQIKRKLSMKMTKEEAEKEFGKPTIKEKVQNPEGEPLEGWTYQFFKAENSKGNSNLPSGDIDVGNLKERHIGIELSLNWNEDAEIQIATLAYVQGKENKVIINFFKKDGSVQTIEQ</sequence>
<name>A0A3L7JV09_9BACI</name>
<evidence type="ECO:0000313" key="2">
    <source>
        <dbReference type="EMBL" id="RLQ94360.1"/>
    </source>
</evidence>
<dbReference type="OrthoDB" id="9862938at2"/>
<keyword evidence="3" id="KW-1185">Reference proteome</keyword>
<organism evidence="2 3">
    <name type="scientific">Falsibacillus albus</name>
    <dbReference type="NCBI Taxonomy" id="2478915"/>
    <lineage>
        <taxon>Bacteria</taxon>
        <taxon>Bacillati</taxon>
        <taxon>Bacillota</taxon>
        <taxon>Bacilli</taxon>
        <taxon>Bacillales</taxon>
        <taxon>Bacillaceae</taxon>
        <taxon>Falsibacillus</taxon>
    </lineage>
</organism>
<keyword evidence="1" id="KW-1133">Transmembrane helix</keyword>
<proteinExistence type="predicted"/>
<keyword evidence="1" id="KW-0472">Membrane</keyword>
<dbReference type="RefSeq" id="WP_121681451.1">
    <property type="nucleotide sequence ID" value="NZ_RCVZ01000010.1"/>
</dbReference>
<evidence type="ECO:0000256" key="1">
    <source>
        <dbReference type="SAM" id="Phobius"/>
    </source>
</evidence>
<reference evidence="2 3" key="1">
    <citation type="submission" date="2018-10" db="EMBL/GenBank/DDBJ databases">
        <title>Falsibacillus sp. genome draft.</title>
        <authorList>
            <person name="Shi S."/>
        </authorList>
    </citation>
    <scope>NUCLEOTIDE SEQUENCE [LARGE SCALE GENOMIC DNA]</scope>
    <source>
        <strain evidence="2 3">GY 10110</strain>
    </source>
</reference>
<gene>
    <name evidence="2" type="ORF">D9X91_15015</name>
</gene>
<feature type="transmembrane region" description="Helical" evidence="1">
    <location>
        <begin position="45"/>
        <end position="62"/>
    </location>
</feature>
<dbReference type="AlphaFoldDB" id="A0A3L7JV09"/>
<protein>
    <submittedName>
        <fullName evidence="2">Uncharacterized protein</fullName>
    </submittedName>
</protein>
<evidence type="ECO:0000313" key="3">
    <source>
        <dbReference type="Proteomes" id="UP000276770"/>
    </source>
</evidence>
<dbReference type="EMBL" id="RCVZ01000010">
    <property type="protein sequence ID" value="RLQ94360.1"/>
    <property type="molecule type" value="Genomic_DNA"/>
</dbReference>